<dbReference type="EMBL" id="JADGJH010001610">
    <property type="protein sequence ID" value="KAJ3111645.1"/>
    <property type="molecule type" value="Genomic_DNA"/>
</dbReference>
<keyword evidence="6 10" id="KW-0576">Peroxisome</keyword>
<dbReference type="GO" id="GO:0005778">
    <property type="term" value="C:peroxisomal membrane"/>
    <property type="evidence" value="ECO:0007669"/>
    <property type="project" value="UniProtKB-SubCell"/>
</dbReference>
<dbReference type="GO" id="GO:1990429">
    <property type="term" value="C:peroxisomal importomer complex"/>
    <property type="evidence" value="ECO:0007669"/>
    <property type="project" value="TreeGrafter"/>
</dbReference>
<evidence type="ECO:0000256" key="10">
    <source>
        <dbReference type="RuleBase" id="RU367032"/>
    </source>
</evidence>
<evidence type="ECO:0000256" key="7">
    <source>
        <dbReference type="ARBA" id="ARBA00029502"/>
    </source>
</evidence>
<dbReference type="GO" id="GO:0016560">
    <property type="term" value="P:protein import into peroxisome matrix, docking"/>
    <property type="evidence" value="ECO:0007669"/>
    <property type="project" value="UniProtKB-UniRule"/>
</dbReference>
<protein>
    <recommendedName>
        <fullName evidence="7 10">Peroxisomal membrane protein PEX14</fullName>
    </recommendedName>
    <alternativeName>
        <fullName evidence="8 10">Peroxin-14</fullName>
    </alternativeName>
</protein>
<comment type="caution">
    <text evidence="13">The sequence shown here is derived from an EMBL/GenBank/DDBJ whole genome shotgun (WGS) entry which is preliminary data.</text>
</comment>
<name>A0AAD5SXA0_9FUNG</name>
<evidence type="ECO:0000256" key="9">
    <source>
        <dbReference type="ARBA" id="ARBA00046271"/>
    </source>
</evidence>
<evidence type="ECO:0000256" key="5">
    <source>
        <dbReference type="ARBA" id="ARBA00023136"/>
    </source>
</evidence>
<evidence type="ECO:0000256" key="11">
    <source>
        <dbReference type="SAM" id="Coils"/>
    </source>
</evidence>
<dbReference type="InterPro" id="IPR006785">
    <property type="entry name" value="Pex14_N"/>
</dbReference>
<evidence type="ECO:0000256" key="1">
    <source>
        <dbReference type="ARBA" id="ARBA00005443"/>
    </source>
</evidence>
<organism evidence="13 14">
    <name type="scientific">Physocladia obscura</name>
    <dbReference type="NCBI Taxonomy" id="109957"/>
    <lineage>
        <taxon>Eukaryota</taxon>
        <taxon>Fungi</taxon>
        <taxon>Fungi incertae sedis</taxon>
        <taxon>Chytridiomycota</taxon>
        <taxon>Chytridiomycota incertae sedis</taxon>
        <taxon>Chytridiomycetes</taxon>
        <taxon>Chytridiales</taxon>
        <taxon>Chytriomycetaceae</taxon>
        <taxon>Physocladia</taxon>
    </lineage>
</organism>
<evidence type="ECO:0000313" key="14">
    <source>
        <dbReference type="Proteomes" id="UP001211907"/>
    </source>
</evidence>
<keyword evidence="2 10" id="KW-0813">Transport</keyword>
<comment type="similarity">
    <text evidence="1 10">Belongs to the peroxin-14 family.</text>
</comment>
<reference evidence="13" key="1">
    <citation type="submission" date="2020-05" db="EMBL/GenBank/DDBJ databases">
        <title>Phylogenomic resolution of chytrid fungi.</title>
        <authorList>
            <person name="Stajich J.E."/>
            <person name="Amses K."/>
            <person name="Simmons R."/>
            <person name="Seto K."/>
            <person name="Myers J."/>
            <person name="Bonds A."/>
            <person name="Quandt C.A."/>
            <person name="Barry K."/>
            <person name="Liu P."/>
            <person name="Grigoriev I."/>
            <person name="Longcore J.E."/>
            <person name="James T.Y."/>
        </authorList>
    </citation>
    <scope>NUCLEOTIDE SEQUENCE</scope>
    <source>
        <strain evidence="13">JEL0513</strain>
    </source>
</reference>
<feature type="domain" description="Peroxisome membrane anchor protein Pex14p N-terminal" evidence="12">
    <location>
        <begin position="2"/>
        <end position="23"/>
    </location>
</feature>
<keyword evidence="11" id="KW-0175">Coiled coil</keyword>
<dbReference type="Gene3D" id="1.10.10.10">
    <property type="entry name" value="Winged helix-like DNA-binding domain superfamily/Winged helix DNA-binding domain"/>
    <property type="match status" value="1"/>
</dbReference>
<keyword evidence="3 10" id="KW-0653">Protein transport</keyword>
<evidence type="ECO:0000256" key="3">
    <source>
        <dbReference type="ARBA" id="ARBA00022927"/>
    </source>
</evidence>
<keyword evidence="4" id="KW-0811">Translocation</keyword>
<evidence type="ECO:0000256" key="8">
    <source>
        <dbReference type="ARBA" id="ARBA00029691"/>
    </source>
</evidence>
<dbReference type="AlphaFoldDB" id="A0AAD5SXA0"/>
<dbReference type="PANTHER" id="PTHR23058:SF0">
    <property type="entry name" value="PEROXISOMAL MEMBRANE PROTEIN PEX14"/>
    <property type="match status" value="1"/>
</dbReference>
<dbReference type="PANTHER" id="PTHR23058">
    <property type="entry name" value="PEROXISOMAL MEMBRANE PROTEIN PEX14"/>
    <property type="match status" value="1"/>
</dbReference>
<dbReference type="Pfam" id="PF04695">
    <property type="entry name" value="Pex14_N"/>
    <property type="match status" value="1"/>
</dbReference>
<feature type="coiled-coil region" evidence="11">
    <location>
        <begin position="128"/>
        <end position="169"/>
    </location>
</feature>
<comment type="function">
    <text evidence="10">Component of the PEX13-PEX14 docking complex, a translocon channel that specifically mediates the import of peroxisomal cargo proteins bound to PEX5 receptor. The PEX13-PEX14 docking complex forms a large import pore which can be opened to a diameter of about 9 nm. Mechanistically, PEX5 receptor along with cargo proteins associates with the PEX14 subunit of the PEX13-PEX14 docking complex in the cytosol, leading to the insertion of the receptor into the organelle membrane with the concomitant translocation of the cargo into the peroxisome matrix.</text>
</comment>
<gene>
    <name evidence="13" type="primary">PEX14</name>
    <name evidence="13" type="ORF">HK100_002619</name>
</gene>
<evidence type="ECO:0000256" key="6">
    <source>
        <dbReference type="ARBA" id="ARBA00023140"/>
    </source>
</evidence>
<keyword evidence="5 10" id="KW-0472">Membrane</keyword>
<dbReference type="GO" id="GO:0005102">
    <property type="term" value="F:signaling receptor binding"/>
    <property type="evidence" value="ECO:0007669"/>
    <property type="project" value="TreeGrafter"/>
</dbReference>
<keyword evidence="14" id="KW-1185">Reference proteome</keyword>
<evidence type="ECO:0000256" key="4">
    <source>
        <dbReference type="ARBA" id="ARBA00023010"/>
    </source>
</evidence>
<dbReference type="InterPro" id="IPR036388">
    <property type="entry name" value="WH-like_DNA-bd_sf"/>
</dbReference>
<accession>A0AAD5SXA0</accession>
<dbReference type="Proteomes" id="UP001211907">
    <property type="component" value="Unassembled WGS sequence"/>
</dbReference>
<evidence type="ECO:0000259" key="12">
    <source>
        <dbReference type="Pfam" id="PF04695"/>
    </source>
</evidence>
<evidence type="ECO:0000313" key="13">
    <source>
        <dbReference type="EMBL" id="KAJ3111645.1"/>
    </source>
</evidence>
<evidence type="ECO:0000256" key="2">
    <source>
        <dbReference type="ARBA" id="ARBA00022448"/>
    </source>
</evidence>
<feature type="non-terminal residue" evidence="13">
    <location>
        <position position="189"/>
    </location>
</feature>
<dbReference type="InterPro" id="IPR025655">
    <property type="entry name" value="PEX14"/>
</dbReference>
<sequence length="189" mass="20724">MAKRIAFLESKGLTQAEISEAVARTTTTVAGTLSNDSGAIVGGASVAPLPPAPDYRVGYAPAPPQRDWRDYTLALIGAIGFGVGAFHLFQVISSCFDQQTVDSCRKHGQNYVLPNLSWPESAEQKQDRERLESQISSISTALEQATKSIQDQTEKLQQVMDSNTQEQEKNAQEVRFVRDELEGLKQNLP</sequence>
<comment type="subcellular location">
    <subcellularLocation>
        <location evidence="9 10">Peroxisome membrane</location>
    </subcellularLocation>
</comment>
<proteinExistence type="inferred from homology"/>